<organism evidence="2">
    <name type="scientific">Pyramimonas orientalis virus</name>
    <name type="common">PoV01</name>
    <dbReference type="NCBI Taxonomy" id="455367"/>
    <lineage>
        <taxon>Viruses</taxon>
        <taxon>Varidnaviria</taxon>
        <taxon>Bamfordvirae</taxon>
        <taxon>Nucleocytoviricota</taxon>
        <taxon>Megaviricetes</taxon>
        <taxon>Imitervirales</taxon>
        <taxon>Allomimiviridae</taxon>
        <taxon>Heliosvirus</taxon>
        <taxon>Heliosvirus raunefjordenense</taxon>
    </lineage>
</organism>
<protein>
    <recommendedName>
        <fullName evidence="1">mRNA capping enzyme adenylation domain-containing protein</fullName>
    </recommendedName>
</protein>
<dbReference type="Gene3D" id="3.30.470.30">
    <property type="entry name" value="DNA ligase/mRNA capping enzyme"/>
    <property type="match status" value="1"/>
</dbReference>
<name>A0A7M3UNX8_POV01</name>
<dbReference type="InterPro" id="IPR001339">
    <property type="entry name" value="mRNA_cap_enzyme_adenylation"/>
</dbReference>
<evidence type="ECO:0000259" key="1">
    <source>
        <dbReference type="Pfam" id="PF01331"/>
    </source>
</evidence>
<dbReference type="GO" id="GO:0005524">
    <property type="term" value="F:ATP binding"/>
    <property type="evidence" value="ECO:0007669"/>
    <property type="project" value="InterPro"/>
</dbReference>
<sequence length="314" mass="37033">MQTGTISFCDKFALNIKSEEIKKNILNVLETKYNIKILNKHFENFNEDISISKMTRCPYMFCLKSNGNPYLMFLTRINNVNTCVMIDKKIQQGYFLPRMIIVHTMFDDKLFNNTLFDGEMVKDHSKKWIYLINDIFVHSGNYMIDTNLIKRHNLLYTLLDKQYIQKPDLFFIQVKKLFVLGDVEYVVEKFKDSLTYTSRGLLFKPMFIKFRDILYNFDDNLIKQNKKTKMSVTNEYIEKETLTKQKFSVKNSQTPDIYPLYQNNVFIGNACVNSLSVSKFLANIFKGSNLQESFNVECVFNTKFNKWTPIALVN</sequence>
<evidence type="ECO:0000313" key="2">
    <source>
        <dbReference type="EMBL" id="QOI90423.1"/>
    </source>
</evidence>
<organismHost>
    <name type="scientific">Pyramimonas plurioculata</name>
    <dbReference type="NCBI Taxonomy" id="36893"/>
</organismHost>
<gene>
    <name evidence="2" type="ORF">HWQ62_00287</name>
</gene>
<reference evidence="2" key="1">
    <citation type="submission" date="2020-06" db="EMBL/GenBank/DDBJ databases">
        <title>Lateral gene transfer of anion-conducting channel rhodopsins between green algae and giant viruses.</title>
        <authorList>
            <person name="Rozenberg A."/>
            <person name="Oppermann J."/>
            <person name="Wietek J."/>
            <person name="Fernandez Lahore R.G."/>
            <person name="Sandaa R.-A."/>
            <person name="Bratbak G."/>
            <person name="Hegemann P."/>
            <person name="Beja O."/>
        </authorList>
    </citation>
    <scope>NUCLEOTIDE SEQUENCE</scope>
    <source>
        <strain evidence="2">01B</strain>
    </source>
</reference>
<dbReference type="EMBL" id="MT663537">
    <property type="protein sequence ID" value="QOI90423.1"/>
    <property type="molecule type" value="Genomic_DNA"/>
</dbReference>
<dbReference type="GO" id="GO:0006370">
    <property type="term" value="P:7-methylguanosine mRNA capping"/>
    <property type="evidence" value="ECO:0007669"/>
    <property type="project" value="InterPro"/>
</dbReference>
<dbReference type="SUPFAM" id="SSF56091">
    <property type="entry name" value="DNA ligase/mRNA capping enzyme, catalytic domain"/>
    <property type="match status" value="1"/>
</dbReference>
<dbReference type="Pfam" id="PF01331">
    <property type="entry name" value="mRNA_cap_enzyme"/>
    <property type="match status" value="1"/>
</dbReference>
<feature type="domain" description="mRNA capping enzyme adenylation" evidence="1">
    <location>
        <begin position="51"/>
        <end position="206"/>
    </location>
</feature>
<accession>A0A7M3UNX8</accession>
<proteinExistence type="predicted"/>
<dbReference type="GO" id="GO:0004484">
    <property type="term" value="F:mRNA guanylyltransferase activity"/>
    <property type="evidence" value="ECO:0007669"/>
    <property type="project" value="InterPro"/>
</dbReference>